<evidence type="ECO:0000313" key="2">
    <source>
        <dbReference type="EMBL" id="PLZ91713.1"/>
    </source>
</evidence>
<proteinExistence type="predicted"/>
<keyword evidence="1" id="KW-1133">Transmembrane helix</keyword>
<comment type="caution">
    <text evidence="2">The sequence shown here is derived from an EMBL/GenBank/DDBJ whole genome shotgun (WGS) entry which is preliminary data.</text>
</comment>
<feature type="transmembrane region" description="Helical" evidence="1">
    <location>
        <begin position="106"/>
        <end position="129"/>
    </location>
</feature>
<dbReference type="EMBL" id="NRQW01000158">
    <property type="protein sequence ID" value="PLZ91713.1"/>
    <property type="molecule type" value="Genomic_DNA"/>
</dbReference>
<sequence length="133" mass="14763">MGQQSLINYKSRKIMLMNRLFKGFAVVLTAIGDIVIIWLVVYLVQLQLRILSSLKGGTLDIGLALAFHAQKTLLNLILLFIASAVEIALLRLLVLINIISRRRGSIATLVLFIFVGIVVFLVLILYSTISLVI</sequence>
<keyword evidence="3" id="KW-1185">Reference proteome</keyword>
<evidence type="ECO:0000256" key="1">
    <source>
        <dbReference type="SAM" id="Phobius"/>
    </source>
</evidence>
<accession>A0A2N6K5D0</accession>
<name>A0A2N6K5D0_FISMU</name>
<dbReference type="Proteomes" id="UP000235036">
    <property type="component" value="Unassembled WGS sequence"/>
</dbReference>
<keyword evidence="1" id="KW-0812">Transmembrane</keyword>
<evidence type="ECO:0000313" key="3">
    <source>
        <dbReference type="Proteomes" id="UP000235036"/>
    </source>
</evidence>
<gene>
    <name evidence="2" type="ORF">CEN44_07920</name>
</gene>
<feature type="transmembrane region" description="Helical" evidence="1">
    <location>
        <begin position="20"/>
        <end position="44"/>
    </location>
</feature>
<dbReference type="AlphaFoldDB" id="A0A2N6K5D0"/>
<reference evidence="2 3" key="1">
    <citation type="submission" date="2017-08" db="EMBL/GenBank/DDBJ databases">
        <title>Genomes of Fischerella (Mastigocladus) sp. strains.</title>
        <authorList>
            <person name="Miller S.R."/>
        </authorList>
    </citation>
    <scope>NUCLEOTIDE SEQUENCE [LARGE SCALE GENOMIC DNA]</scope>
    <source>
        <strain evidence="2 3">CCMEE 5323</strain>
    </source>
</reference>
<organism evidence="2 3">
    <name type="scientific">Fischerella muscicola CCMEE 5323</name>
    <dbReference type="NCBI Taxonomy" id="2019572"/>
    <lineage>
        <taxon>Bacteria</taxon>
        <taxon>Bacillati</taxon>
        <taxon>Cyanobacteriota</taxon>
        <taxon>Cyanophyceae</taxon>
        <taxon>Nostocales</taxon>
        <taxon>Hapalosiphonaceae</taxon>
        <taxon>Fischerella</taxon>
    </lineage>
</organism>
<feature type="transmembrane region" description="Helical" evidence="1">
    <location>
        <begin position="73"/>
        <end position="94"/>
    </location>
</feature>
<protein>
    <submittedName>
        <fullName evidence="2">Uncharacterized protein</fullName>
    </submittedName>
</protein>
<keyword evidence="1" id="KW-0472">Membrane</keyword>